<gene>
    <name evidence="1" type="ORF">L6452_33622</name>
</gene>
<comment type="caution">
    <text evidence="1">The sequence shown here is derived from an EMBL/GenBank/DDBJ whole genome shotgun (WGS) entry which is preliminary data.</text>
</comment>
<protein>
    <submittedName>
        <fullName evidence="1">Uncharacterized protein</fullName>
    </submittedName>
</protein>
<dbReference type="Proteomes" id="UP001055879">
    <property type="component" value="Linkage Group LG12"/>
</dbReference>
<organism evidence="1 2">
    <name type="scientific">Arctium lappa</name>
    <name type="common">Greater burdock</name>
    <name type="synonym">Lappa major</name>
    <dbReference type="NCBI Taxonomy" id="4217"/>
    <lineage>
        <taxon>Eukaryota</taxon>
        <taxon>Viridiplantae</taxon>
        <taxon>Streptophyta</taxon>
        <taxon>Embryophyta</taxon>
        <taxon>Tracheophyta</taxon>
        <taxon>Spermatophyta</taxon>
        <taxon>Magnoliopsida</taxon>
        <taxon>eudicotyledons</taxon>
        <taxon>Gunneridae</taxon>
        <taxon>Pentapetalae</taxon>
        <taxon>asterids</taxon>
        <taxon>campanulids</taxon>
        <taxon>Asterales</taxon>
        <taxon>Asteraceae</taxon>
        <taxon>Carduoideae</taxon>
        <taxon>Cardueae</taxon>
        <taxon>Arctiinae</taxon>
        <taxon>Arctium</taxon>
    </lineage>
</organism>
<proteinExistence type="predicted"/>
<name>A0ACB8YHI3_ARCLA</name>
<accession>A0ACB8YHI3</accession>
<evidence type="ECO:0000313" key="2">
    <source>
        <dbReference type="Proteomes" id="UP001055879"/>
    </source>
</evidence>
<keyword evidence="2" id="KW-1185">Reference proteome</keyword>
<reference evidence="2" key="1">
    <citation type="journal article" date="2022" name="Mol. Ecol. Resour.">
        <title>The genomes of chicory, endive, great burdock and yacon provide insights into Asteraceae palaeo-polyploidization history and plant inulin production.</title>
        <authorList>
            <person name="Fan W."/>
            <person name="Wang S."/>
            <person name="Wang H."/>
            <person name="Wang A."/>
            <person name="Jiang F."/>
            <person name="Liu H."/>
            <person name="Zhao H."/>
            <person name="Xu D."/>
            <person name="Zhang Y."/>
        </authorList>
    </citation>
    <scope>NUCLEOTIDE SEQUENCE [LARGE SCALE GENOMIC DNA]</scope>
    <source>
        <strain evidence="2">cv. Niubang</strain>
    </source>
</reference>
<reference evidence="1 2" key="2">
    <citation type="journal article" date="2022" name="Mol. Ecol. Resour.">
        <title>The genomes of chicory, endive, great burdock and yacon provide insights into Asteraceae paleo-polyploidization history and plant inulin production.</title>
        <authorList>
            <person name="Fan W."/>
            <person name="Wang S."/>
            <person name="Wang H."/>
            <person name="Wang A."/>
            <person name="Jiang F."/>
            <person name="Liu H."/>
            <person name="Zhao H."/>
            <person name="Xu D."/>
            <person name="Zhang Y."/>
        </authorList>
    </citation>
    <scope>NUCLEOTIDE SEQUENCE [LARGE SCALE GENOMIC DNA]</scope>
    <source>
        <strain evidence="2">cv. Niubang</strain>
    </source>
</reference>
<sequence>MEFSGFIFMCNGKTKPECYVNRVFGLPSGKKEVVEKIKPGMKLFLFDFDVKLLYGVYEASSNGAMNLEPAAFGERFPAQVKFRIYKDCLPLHFNSFRTAIKDNIQGSKFSPELNGQQVRNLLLLFQPIVASSPVSVHPYGAPQLQMPPPAVNDAQLNPSLTPPLQNSYRPYLAGPMHSLPQQVTGPQSVPHNVLNPRLHHLHPAPGNPYQFAETRQPYFSNDLPRTLQEPYPRYTTTPEVYPHGRPVGLVVGYNGSAIQTQREPLLNHVDSHQYHSFHPMPTGAHDHSHVHTPPCYSGPASSHVNTPPCYGGPDSSHVHTLPCYNGPTYGVPQPPPYGGPQAVEGSMSVSSYYSFAAPVPIKH</sequence>
<evidence type="ECO:0000313" key="1">
    <source>
        <dbReference type="EMBL" id="KAI3684399.1"/>
    </source>
</evidence>
<dbReference type="EMBL" id="CM042058">
    <property type="protein sequence ID" value="KAI3684399.1"/>
    <property type="molecule type" value="Genomic_DNA"/>
</dbReference>